<name>A0ABT8KG62_9MICO</name>
<protein>
    <submittedName>
        <fullName evidence="1">Uncharacterized protein</fullName>
    </submittedName>
</protein>
<comment type="caution">
    <text evidence="1">The sequence shown here is derived from an EMBL/GenBank/DDBJ whole genome shotgun (WGS) entry which is preliminary data.</text>
</comment>
<gene>
    <name evidence="1" type="ORF">P5G50_18525</name>
</gene>
<proteinExistence type="predicted"/>
<sequence length="152" mass="17416">MSQWTPIENLRTVGRDSEYELAIREWKPGDGLTCTHASKQQKHPCGAPVAVFRTIWEEQTSYRPRTQVKKRVLCSRHVGEVLRQYVGEETRRFNSQPLIVRIEKEAAEKVLAAHWDEYQEALTRFAAEHEAALVASVPEGLRKFLVAEEAVS</sequence>
<dbReference type="RefSeq" id="WP_301209628.1">
    <property type="nucleotide sequence ID" value="NZ_JAROCF010000002.1"/>
</dbReference>
<evidence type="ECO:0000313" key="1">
    <source>
        <dbReference type="EMBL" id="MDN4616448.1"/>
    </source>
</evidence>
<dbReference type="Proteomes" id="UP001174208">
    <property type="component" value="Unassembled WGS sequence"/>
</dbReference>
<organism evidence="1 2">
    <name type="scientific">Leifsonia williamsii</name>
    <dbReference type="NCBI Taxonomy" id="3035919"/>
    <lineage>
        <taxon>Bacteria</taxon>
        <taxon>Bacillati</taxon>
        <taxon>Actinomycetota</taxon>
        <taxon>Actinomycetes</taxon>
        <taxon>Micrococcales</taxon>
        <taxon>Microbacteriaceae</taxon>
        <taxon>Leifsonia</taxon>
    </lineage>
</organism>
<reference evidence="1" key="1">
    <citation type="submission" date="2023-06" db="EMBL/GenBank/DDBJ databases">
        <title>MT1 and MT2 Draft Genomes of Novel Species.</title>
        <authorList>
            <person name="Venkateswaran K."/>
        </authorList>
    </citation>
    <scope>NUCLEOTIDE SEQUENCE</scope>
    <source>
        <strain evidence="1">F6_8S_P_1B</strain>
    </source>
</reference>
<evidence type="ECO:0000313" key="2">
    <source>
        <dbReference type="Proteomes" id="UP001174208"/>
    </source>
</evidence>
<accession>A0ABT8KG62</accession>
<keyword evidence="2" id="KW-1185">Reference proteome</keyword>
<dbReference type="EMBL" id="JAROCF010000002">
    <property type="protein sequence ID" value="MDN4616448.1"/>
    <property type="molecule type" value="Genomic_DNA"/>
</dbReference>